<dbReference type="SUPFAM" id="SSF56112">
    <property type="entry name" value="Protein kinase-like (PK-like)"/>
    <property type="match status" value="1"/>
</dbReference>
<dbReference type="FunFam" id="1.10.510.10:FF:000468">
    <property type="entry name" value="PTI1-like tyrosine-protein kinase 3"/>
    <property type="match status" value="1"/>
</dbReference>
<keyword evidence="17" id="KW-0325">Glycoprotein</keyword>
<sequence>MRKKKRSSPLLLLHLLLLLFFFSLFPSFTLSAVSDGDRQAMLDIAKKLTNLPPSWTTGTDPCQWSGVTCRSGRIDTINLALKGVSGTLSSSISKLSSLSNLQLQQNQISGPLPSLSNLSGLETIVLDGNAFSSVPNGFFTGLSSLQSVSLDDNPLAPWVIPADLAQSTSLMTFSASNTSINGEIPAFFGTLLSLQSLRISYNNMTGGLPDSFGGSTIQNLWLNNQQSPTKFSGSIDVIGSMTQLSLVWLQSNSFTGPIPDLSKLISLASFNVRDNSLTGVVPPSLTSCPTLKNVSLSNNQLQGPYPKFAGGVDGDIDKGNNFCNSAPGPCNAVVTALLAVAEGFGYPLKLATSWTGSDPCGGNWFGVNCDNQNNINVLNFANQHFEGFISPDISNFTSLTRLILSNNNLSGPIPDSLKVLPKLRLLDVTNNNLSGILPHFPDYVTLKLSGNPLLGHTSGSGGGSSSSSPSDGPSGSSSAGNQPSGSKSPGAVIAGIVIAVLILIACLLAFFYSIYRKKHVRRFGQVPTRTPPNEPELAKTAVMGIEMGEIYSQSSTGGANTYMIDPQGMHMSIQSVRRATNNFSEENILGRGGFGVVYKGNHNGTLIAVKRSRVDLPGNKGGDEFKAEIDVLSKVRHRHLVALLGYYDDGNERLLVYEFMPGGTLEQHLFDYNNIKCSPLTWKQRLTIALDVARGVEYLHSLAQESFIHRDLKPSNILLDNDMRAKVSDFGLVKHCVDKQKSMMTRLAGTFGYLAPEYAFTGKVTTMVDVYAFGVILMELITGQKVLDDRRPDGDTNLVPIFQRNIVNKDEFLKSCPDPNLNLDEEAYTSLMEVAELARYCTARVANHRPDMSYAVNKLALLVERWKPATTGNEGRGDASSSFQLQHWDITMVAPDNGTMQ</sequence>
<proteinExistence type="inferred from homology"/>
<dbReference type="RefSeq" id="XP_010908591.1">
    <property type="nucleotide sequence ID" value="XM_010910289.3"/>
</dbReference>
<keyword evidence="11" id="KW-0418">Kinase</keyword>
<dbReference type="PROSITE" id="PS00107">
    <property type="entry name" value="PROTEIN_KINASE_ATP"/>
    <property type="match status" value="1"/>
</dbReference>
<feature type="region of interest" description="Disordered" evidence="19">
    <location>
        <begin position="457"/>
        <end position="485"/>
    </location>
</feature>
<evidence type="ECO:0000256" key="7">
    <source>
        <dbReference type="ARBA" id="ARBA00022692"/>
    </source>
</evidence>
<comment type="subcellular location">
    <subcellularLocation>
        <location evidence="1">Cell membrane</location>
        <topology evidence="1">Single-pass membrane protein</topology>
    </subcellularLocation>
</comment>
<dbReference type="Pfam" id="PF00560">
    <property type="entry name" value="LRR_1"/>
    <property type="match status" value="3"/>
</dbReference>
<comment type="similarity">
    <text evidence="2">Belongs to the protein kinase superfamily. Ser/Thr protein kinase family.</text>
</comment>
<dbReference type="FunFam" id="3.80.10.10:FF:000190">
    <property type="entry name" value="Receptor-like kinase TMK4"/>
    <property type="match status" value="1"/>
</dbReference>
<evidence type="ECO:0000256" key="5">
    <source>
        <dbReference type="ARBA" id="ARBA00022614"/>
    </source>
</evidence>
<dbReference type="SMART" id="SM00220">
    <property type="entry name" value="S_TKc"/>
    <property type="match status" value="1"/>
</dbReference>
<dbReference type="PANTHER" id="PTHR47986:SF34">
    <property type="entry name" value="RECEPTOR-LIKE KINASE TMK2"/>
    <property type="match status" value="1"/>
</dbReference>
<dbReference type="Proteomes" id="UP000504607">
    <property type="component" value="Unplaced"/>
</dbReference>
<dbReference type="CDD" id="cd12087">
    <property type="entry name" value="TM_EGFR-like"/>
    <property type="match status" value="1"/>
</dbReference>
<evidence type="ECO:0000256" key="6">
    <source>
        <dbReference type="ARBA" id="ARBA00022679"/>
    </source>
</evidence>
<evidence type="ECO:0000256" key="4">
    <source>
        <dbReference type="ARBA" id="ARBA00022527"/>
    </source>
</evidence>
<reference evidence="24" key="1">
    <citation type="submission" date="2025-08" db="UniProtKB">
        <authorList>
            <consortium name="RefSeq"/>
        </authorList>
    </citation>
    <scope>IDENTIFICATION</scope>
</reference>
<dbReference type="InterPro" id="IPR000719">
    <property type="entry name" value="Prot_kinase_dom"/>
</dbReference>
<dbReference type="Pfam" id="PF00069">
    <property type="entry name" value="Pkinase"/>
    <property type="match status" value="1"/>
</dbReference>
<feature type="compositionally biased region" description="Low complexity" evidence="19">
    <location>
        <begin position="465"/>
        <end position="478"/>
    </location>
</feature>
<evidence type="ECO:0000259" key="22">
    <source>
        <dbReference type="PROSITE" id="PS50011"/>
    </source>
</evidence>
<dbReference type="FunFam" id="3.80.10.10:FF:000129">
    <property type="entry name" value="Leucine-rich repeat receptor-like kinase"/>
    <property type="match status" value="1"/>
</dbReference>
<keyword evidence="10 18" id="KW-0547">Nucleotide-binding</keyword>
<keyword evidence="5" id="KW-0433">Leucine-rich repeat</keyword>
<dbReference type="PROSITE" id="PS50011">
    <property type="entry name" value="PROTEIN_KINASE_DOM"/>
    <property type="match status" value="1"/>
</dbReference>
<dbReference type="InterPro" id="IPR001611">
    <property type="entry name" value="Leu-rich_rpt"/>
</dbReference>
<dbReference type="Gene3D" id="1.10.510.10">
    <property type="entry name" value="Transferase(Phosphotransferase) domain 1"/>
    <property type="match status" value="1"/>
</dbReference>
<keyword evidence="4" id="KW-0723">Serine/threonine-protein kinase</keyword>
<feature type="binding site" evidence="18">
    <location>
        <position position="610"/>
    </location>
    <ligand>
        <name>ATP</name>
        <dbReference type="ChEBI" id="CHEBI:30616"/>
    </ligand>
</feature>
<evidence type="ECO:0000256" key="12">
    <source>
        <dbReference type="ARBA" id="ARBA00022840"/>
    </source>
</evidence>
<gene>
    <name evidence="24" type="primary">LOC105034936</name>
</gene>
<dbReference type="PROSITE" id="PS00108">
    <property type="entry name" value="PROTEIN_KINASE_ST"/>
    <property type="match status" value="1"/>
</dbReference>
<dbReference type="Pfam" id="PF08263">
    <property type="entry name" value="LRRNT_2"/>
    <property type="match status" value="2"/>
</dbReference>
<dbReference type="OrthoDB" id="978612at2759"/>
<keyword evidence="9" id="KW-0677">Repeat</keyword>
<keyword evidence="13 20" id="KW-1133">Transmembrane helix</keyword>
<dbReference type="InterPro" id="IPR011009">
    <property type="entry name" value="Kinase-like_dom_sf"/>
</dbReference>
<evidence type="ECO:0000256" key="19">
    <source>
        <dbReference type="SAM" id="MobiDB-lite"/>
    </source>
</evidence>
<dbReference type="CDD" id="cd14066">
    <property type="entry name" value="STKc_IRAK"/>
    <property type="match status" value="1"/>
</dbReference>
<name>A0A6I9QFG9_ELAGV</name>
<keyword evidence="3" id="KW-1003">Cell membrane</keyword>
<evidence type="ECO:0000256" key="14">
    <source>
        <dbReference type="ARBA" id="ARBA00023136"/>
    </source>
</evidence>
<dbReference type="InterPro" id="IPR032675">
    <property type="entry name" value="LRR_dom_sf"/>
</dbReference>
<evidence type="ECO:0000256" key="15">
    <source>
        <dbReference type="ARBA" id="ARBA00023157"/>
    </source>
</evidence>
<evidence type="ECO:0000313" key="24">
    <source>
        <dbReference type="RefSeq" id="XP_010908591.1"/>
    </source>
</evidence>
<organism evidence="23 24">
    <name type="scientific">Elaeis guineensis var. tenera</name>
    <name type="common">Oil palm</name>
    <dbReference type="NCBI Taxonomy" id="51953"/>
    <lineage>
        <taxon>Eukaryota</taxon>
        <taxon>Viridiplantae</taxon>
        <taxon>Streptophyta</taxon>
        <taxon>Embryophyta</taxon>
        <taxon>Tracheophyta</taxon>
        <taxon>Spermatophyta</taxon>
        <taxon>Magnoliopsida</taxon>
        <taxon>Liliopsida</taxon>
        <taxon>Arecaceae</taxon>
        <taxon>Arecoideae</taxon>
        <taxon>Cocoseae</taxon>
        <taxon>Elaeidinae</taxon>
        <taxon>Elaeis</taxon>
    </lineage>
</organism>
<accession>A0A6I9QFG9</accession>
<evidence type="ECO:0000313" key="23">
    <source>
        <dbReference type="Proteomes" id="UP000504607"/>
    </source>
</evidence>
<dbReference type="InParanoid" id="A0A6I9QFG9"/>
<feature type="chain" id="PRO_5027050449" evidence="21">
    <location>
        <begin position="32"/>
        <end position="901"/>
    </location>
</feature>
<feature type="transmembrane region" description="Helical" evidence="20">
    <location>
        <begin position="491"/>
        <end position="515"/>
    </location>
</feature>
<feature type="signal peptide" evidence="21">
    <location>
        <begin position="1"/>
        <end position="31"/>
    </location>
</feature>
<keyword evidence="6" id="KW-0808">Transferase</keyword>
<keyword evidence="8 21" id="KW-0732">Signal</keyword>
<dbReference type="InterPro" id="IPR003591">
    <property type="entry name" value="Leu-rich_rpt_typical-subtyp"/>
</dbReference>
<dbReference type="FunFam" id="3.30.200.20:FF:000039">
    <property type="entry name" value="receptor-like protein kinase FERONIA"/>
    <property type="match status" value="1"/>
</dbReference>
<protein>
    <submittedName>
        <fullName evidence="24">Receptor-like kinase TMK4</fullName>
    </submittedName>
</protein>
<keyword evidence="12 18" id="KW-0067">ATP-binding</keyword>
<evidence type="ECO:0000256" key="2">
    <source>
        <dbReference type="ARBA" id="ARBA00008684"/>
    </source>
</evidence>
<evidence type="ECO:0000256" key="20">
    <source>
        <dbReference type="SAM" id="Phobius"/>
    </source>
</evidence>
<keyword evidence="14 20" id="KW-0472">Membrane</keyword>
<dbReference type="InterPro" id="IPR008271">
    <property type="entry name" value="Ser/Thr_kinase_AS"/>
</dbReference>
<evidence type="ECO:0000256" key="3">
    <source>
        <dbReference type="ARBA" id="ARBA00022475"/>
    </source>
</evidence>
<evidence type="ECO:0000256" key="18">
    <source>
        <dbReference type="PROSITE-ProRule" id="PRU10141"/>
    </source>
</evidence>
<evidence type="ECO:0000256" key="9">
    <source>
        <dbReference type="ARBA" id="ARBA00022737"/>
    </source>
</evidence>
<feature type="domain" description="Protein kinase" evidence="22">
    <location>
        <begin position="583"/>
        <end position="862"/>
    </location>
</feature>
<evidence type="ECO:0000256" key="13">
    <source>
        <dbReference type="ARBA" id="ARBA00022989"/>
    </source>
</evidence>
<dbReference type="GO" id="GO:0005886">
    <property type="term" value="C:plasma membrane"/>
    <property type="evidence" value="ECO:0007669"/>
    <property type="project" value="UniProtKB-SubCell"/>
</dbReference>
<evidence type="ECO:0000256" key="10">
    <source>
        <dbReference type="ARBA" id="ARBA00022741"/>
    </source>
</evidence>
<dbReference type="Gene3D" id="3.30.200.20">
    <property type="entry name" value="Phosphorylase Kinase, domain 1"/>
    <property type="match status" value="1"/>
</dbReference>
<evidence type="ECO:0000256" key="16">
    <source>
        <dbReference type="ARBA" id="ARBA00023170"/>
    </source>
</evidence>
<dbReference type="FunCoup" id="A0A6I9QFG9">
    <property type="interactions" value="193"/>
</dbReference>
<dbReference type="InterPro" id="IPR017441">
    <property type="entry name" value="Protein_kinase_ATP_BS"/>
</dbReference>
<keyword evidence="15" id="KW-1015">Disulfide bond</keyword>
<dbReference type="Gene3D" id="3.80.10.10">
    <property type="entry name" value="Ribonuclease Inhibitor"/>
    <property type="match status" value="2"/>
</dbReference>
<evidence type="ECO:0000256" key="1">
    <source>
        <dbReference type="ARBA" id="ARBA00004162"/>
    </source>
</evidence>
<dbReference type="PANTHER" id="PTHR47986">
    <property type="entry name" value="OSJNBA0070M12.3 PROTEIN"/>
    <property type="match status" value="1"/>
</dbReference>
<keyword evidence="23" id="KW-1185">Reference proteome</keyword>
<dbReference type="InterPro" id="IPR052422">
    <property type="entry name" value="Auxin_Ser/Thr_Kinase"/>
</dbReference>
<dbReference type="GO" id="GO:0004674">
    <property type="term" value="F:protein serine/threonine kinase activity"/>
    <property type="evidence" value="ECO:0007669"/>
    <property type="project" value="UniProtKB-KW"/>
</dbReference>
<evidence type="ECO:0000256" key="11">
    <source>
        <dbReference type="ARBA" id="ARBA00022777"/>
    </source>
</evidence>
<keyword evidence="16" id="KW-0675">Receptor</keyword>
<dbReference type="GO" id="GO:0005524">
    <property type="term" value="F:ATP binding"/>
    <property type="evidence" value="ECO:0007669"/>
    <property type="project" value="UniProtKB-UniRule"/>
</dbReference>
<dbReference type="InterPro" id="IPR013210">
    <property type="entry name" value="LRR_N_plant-typ"/>
</dbReference>
<dbReference type="AlphaFoldDB" id="A0A6I9QFG9"/>
<dbReference type="SMART" id="SM00369">
    <property type="entry name" value="LRR_TYP"/>
    <property type="match status" value="4"/>
</dbReference>
<evidence type="ECO:0000256" key="8">
    <source>
        <dbReference type="ARBA" id="ARBA00022729"/>
    </source>
</evidence>
<keyword evidence="7 20" id="KW-0812">Transmembrane</keyword>
<evidence type="ECO:0000256" key="17">
    <source>
        <dbReference type="ARBA" id="ARBA00023180"/>
    </source>
</evidence>
<dbReference type="SUPFAM" id="SSF52058">
    <property type="entry name" value="L domain-like"/>
    <property type="match status" value="1"/>
</dbReference>
<evidence type="ECO:0000256" key="21">
    <source>
        <dbReference type="SAM" id="SignalP"/>
    </source>
</evidence>